<dbReference type="InterPro" id="IPR014440">
    <property type="entry name" value="HCCAis_GSTk"/>
</dbReference>
<feature type="domain" description="DSBA-like thioredoxin" evidence="3">
    <location>
        <begin position="18"/>
        <end position="206"/>
    </location>
</feature>
<name>A0A212JZV1_9PROT</name>
<dbReference type="SUPFAM" id="SSF52833">
    <property type="entry name" value="Thioredoxin-like"/>
    <property type="match status" value="1"/>
</dbReference>
<evidence type="ECO:0000259" key="3">
    <source>
        <dbReference type="Pfam" id="PF01323"/>
    </source>
</evidence>
<reference evidence="4" key="1">
    <citation type="submission" date="2016-04" db="EMBL/GenBank/DDBJ databases">
        <authorList>
            <person name="Evans L.H."/>
            <person name="Alamgir A."/>
            <person name="Owens N."/>
            <person name="Weber N.D."/>
            <person name="Virtaneva K."/>
            <person name="Barbian K."/>
            <person name="Babar A."/>
            <person name="Rosenke K."/>
        </authorList>
    </citation>
    <scope>NUCLEOTIDE SEQUENCE</scope>
    <source>
        <strain evidence="4">86</strain>
    </source>
</reference>
<organism evidence="4">
    <name type="scientific">uncultured Alphaproteobacteria bacterium</name>
    <dbReference type="NCBI Taxonomy" id="91750"/>
    <lineage>
        <taxon>Bacteria</taxon>
        <taxon>Pseudomonadati</taxon>
        <taxon>Pseudomonadota</taxon>
        <taxon>Alphaproteobacteria</taxon>
        <taxon>environmental samples</taxon>
    </lineage>
</organism>
<dbReference type="CDD" id="cd03022">
    <property type="entry name" value="DsbA_HCCA_Iso"/>
    <property type="match status" value="1"/>
</dbReference>
<dbReference type="InterPro" id="IPR036249">
    <property type="entry name" value="Thioredoxin-like_sf"/>
</dbReference>
<dbReference type="GO" id="GO:0004602">
    <property type="term" value="F:glutathione peroxidase activity"/>
    <property type="evidence" value="ECO:0007669"/>
    <property type="project" value="TreeGrafter"/>
</dbReference>
<accession>A0A212JZV1</accession>
<dbReference type="EC" id="5.99.1.4" evidence="1"/>
<feature type="active site" description="Nucleophile" evidence="2">
    <location>
        <position position="26"/>
    </location>
</feature>
<evidence type="ECO:0000313" key="4">
    <source>
        <dbReference type="EMBL" id="SBW04775.1"/>
    </source>
</evidence>
<dbReference type="InterPro" id="IPR044087">
    <property type="entry name" value="NahD-like"/>
</dbReference>
<dbReference type="PIRSF" id="PIRSF006386">
    <property type="entry name" value="HCCAis_GSTk"/>
    <property type="match status" value="1"/>
</dbReference>
<protein>
    <recommendedName>
        <fullName evidence="1">2-hydroxychromene-2-carboxylate isomerase</fullName>
        <ecNumber evidence="1">5.99.1.4</ecNumber>
    </recommendedName>
</protein>
<sequence>MTDRDAQAIDGSGSAGDIDFWFDFASAYAYFAALEIDDLGRRVRRRINWHPFALGAAFKATGSRGLSSTPLKRDYARTDWHRIARLRGVPFRLPDHHPSVALAATRVFYLVAARDPERAPAFAREIFSAYYTRGIDSGNLDHVLAVAASLGLPADEFAAEATTPAIKDRVKRVSERALELGIFGSPYFVVDGEPFWGWDRMPMMERWIETGGW</sequence>
<comment type="similarity">
    <text evidence="1">Belongs to the GST superfamily. NadH family.</text>
</comment>
<keyword evidence="1" id="KW-0413">Isomerase</keyword>
<comment type="catalytic activity">
    <reaction evidence="1">
        <text>2-hydroxychromene-2-carboxylate = (3E)-4-(2-hydroxyphenyl)-2-oxobut-3-enoate</text>
        <dbReference type="Rhea" id="RHEA:27401"/>
        <dbReference type="ChEBI" id="CHEBI:59350"/>
        <dbReference type="ChEBI" id="CHEBI:59353"/>
        <dbReference type="EC" id="5.99.1.4"/>
    </reaction>
</comment>
<dbReference type="InterPro" id="IPR001853">
    <property type="entry name" value="DSBA-like_thioredoxin_dom"/>
</dbReference>
<dbReference type="InterPro" id="IPR051924">
    <property type="entry name" value="GST_Kappa/NadH"/>
</dbReference>
<gene>
    <name evidence="4" type="ORF">KL86APRO_11896</name>
</gene>
<evidence type="ECO:0000256" key="1">
    <source>
        <dbReference type="PIRNR" id="PIRNR006386"/>
    </source>
</evidence>
<dbReference type="PANTHER" id="PTHR42943:SF2">
    <property type="entry name" value="GLUTATHIONE S-TRANSFERASE KAPPA 1"/>
    <property type="match status" value="1"/>
</dbReference>
<dbReference type="GO" id="GO:0006749">
    <property type="term" value="P:glutathione metabolic process"/>
    <property type="evidence" value="ECO:0007669"/>
    <property type="project" value="TreeGrafter"/>
</dbReference>
<dbReference type="Gene3D" id="3.40.30.10">
    <property type="entry name" value="Glutaredoxin"/>
    <property type="match status" value="1"/>
</dbReference>
<dbReference type="EMBL" id="FLUO01000001">
    <property type="protein sequence ID" value="SBW04775.1"/>
    <property type="molecule type" value="Genomic_DNA"/>
</dbReference>
<dbReference type="AlphaFoldDB" id="A0A212JZV1"/>
<dbReference type="GO" id="GO:1901170">
    <property type="term" value="P:naphthalene catabolic process"/>
    <property type="evidence" value="ECO:0007669"/>
    <property type="project" value="InterPro"/>
</dbReference>
<dbReference type="PANTHER" id="PTHR42943">
    <property type="entry name" value="GLUTATHIONE S-TRANSFERASE KAPPA"/>
    <property type="match status" value="1"/>
</dbReference>
<dbReference type="GO" id="GO:0018845">
    <property type="term" value="F:2-hydroxychromene-2-carboxylate isomerase activity"/>
    <property type="evidence" value="ECO:0007669"/>
    <property type="project" value="UniProtKB-UniRule"/>
</dbReference>
<evidence type="ECO:0000256" key="2">
    <source>
        <dbReference type="PIRSR" id="PIRSR006386-1"/>
    </source>
</evidence>
<dbReference type="Pfam" id="PF01323">
    <property type="entry name" value="DSBA"/>
    <property type="match status" value="1"/>
</dbReference>
<proteinExistence type="inferred from homology"/>
<dbReference type="GO" id="GO:0004364">
    <property type="term" value="F:glutathione transferase activity"/>
    <property type="evidence" value="ECO:0007669"/>
    <property type="project" value="TreeGrafter"/>
</dbReference>